<evidence type="ECO:0000256" key="2">
    <source>
        <dbReference type="ARBA" id="ARBA00022723"/>
    </source>
</evidence>
<dbReference type="PANTHER" id="PTHR36923">
    <property type="entry name" value="FERREDOXIN"/>
    <property type="match status" value="1"/>
</dbReference>
<evidence type="ECO:0000256" key="5">
    <source>
        <dbReference type="ARBA" id="ARBA00023014"/>
    </source>
</evidence>
<evidence type="ECO:0000313" key="8">
    <source>
        <dbReference type="Proteomes" id="UP000598971"/>
    </source>
</evidence>
<proteinExistence type="predicted"/>
<keyword evidence="4" id="KW-0408">Iron</keyword>
<dbReference type="Proteomes" id="UP000598971">
    <property type="component" value="Unassembled WGS sequence"/>
</dbReference>
<organism evidence="7 8">
    <name type="scientific">Limnovirga soli</name>
    <dbReference type="NCBI Taxonomy" id="2656915"/>
    <lineage>
        <taxon>Bacteria</taxon>
        <taxon>Pseudomonadati</taxon>
        <taxon>Bacteroidota</taxon>
        <taxon>Chitinophagia</taxon>
        <taxon>Chitinophagales</taxon>
        <taxon>Chitinophagaceae</taxon>
        <taxon>Limnovirga</taxon>
    </lineage>
</organism>
<evidence type="ECO:0000259" key="6">
    <source>
        <dbReference type="Pfam" id="PF06902"/>
    </source>
</evidence>
<keyword evidence="1" id="KW-0813">Transport</keyword>
<dbReference type="SUPFAM" id="SSF54862">
    <property type="entry name" value="4Fe-4S ferredoxins"/>
    <property type="match status" value="1"/>
</dbReference>
<reference evidence="7" key="1">
    <citation type="submission" date="2019-10" db="EMBL/GenBank/DDBJ databases">
        <title>Draft genome sequence of Panacibacter sp. KCS-6.</title>
        <authorList>
            <person name="Yim K.J."/>
        </authorList>
    </citation>
    <scope>NUCLEOTIDE SEQUENCE</scope>
    <source>
        <strain evidence="7">KCS-6</strain>
    </source>
</reference>
<dbReference type="InterPro" id="IPR010693">
    <property type="entry name" value="Divergent_4Fe-4S_mono-cluster"/>
</dbReference>
<dbReference type="RefSeq" id="WP_171607130.1">
    <property type="nucleotide sequence ID" value="NZ_WHPF01000004.1"/>
</dbReference>
<evidence type="ECO:0000256" key="3">
    <source>
        <dbReference type="ARBA" id="ARBA00022982"/>
    </source>
</evidence>
<name>A0A8J8JU59_9BACT</name>
<accession>A0A8J8JU59</accession>
<dbReference type="GO" id="GO:0051536">
    <property type="term" value="F:iron-sulfur cluster binding"/>
    <property type="evidence" value="ECO:0007669"/>
    <property type="project" value="UniProtKB-KW"/>
</dbReference>
<gene>
    <name evidence="7" type="ORF">GD597_07020</name>
</gene>
<dbReference type="EMBL" id="WHPF01000004">
    <property type="protein sequence ID" value="NNV55204.1"/>
    <property type="molecule type" value="Genomic_DNA"/>
</dbReference>
<keyword evidence="5" id="KW-0411">Iron-sulfur</keyword>
<dbReference type="AlphaFoldDB" id="A0A8J8JU59"/>
<dbReference type="GO" id="GO:0046872">
    <property type="term" value="F:metal ion binding"/>
    <property type="evidence" value="ECO:0007669"/>
    <property type="project" value="UniProtKB-KW"/>
</dbReference>
<evidence type="ECO:0000256" key="1">
    <source>
        <dbReference type="ARBA" id="ARBA00022448"/>
    </source>
</evidence>
<dbReference type="PANTHER" id="PTHR36923:SF3">
    <property type="entry name" value="FERREDOXIN"/>
    <property type="match status" value="1"/>
</dbReference>
<feature type="domain" description="Divergent 4Fe-4S mono-cluster" evidence="6">
    <location>
        <begin position="3"/>
        <end position="63"/>
    </location>
</feature>
<evidence type="ECO:0000256" key="4">
    <source>
        <dbReference type="ARBA" id="ARBA00023004"/>
    </source>
</evidence>
<evidence type="ECO:0000313" key="7">
    <source>
        <dbReference type="EMBL" id="NNV55204.1"/>
    </source>
</evidence>
<dbReference type="InterPro" id="IPR051269">
    <property type="entry name" value="Fe-S_cluster_ET"/>
</dbReference>
<keyword evidence="3" id="KW-0249">Electron transport</keyword>
<comment type="caution">
    <text evidence="7">The sequence shown here is derived from an EMBL/GenBank/DDBJ whole genome shotgun (WGS) entry which is preliminary data.</text>
</comment>
<keyword evidence="8" id="KW-1185">Reference proteome</keyword>
<dbReference type="Pfam" id="PF06902">
    <property type="entry name" value="Fer4_19"/>
    <property type="match status" value="1"/>
</dbReference>
<dbReference type="Gene3D" id="3.30.70.20">
    <property type="match status" value="1"/>
</dbReference>
<protein>
    <submittedName>
        <fullName evidence="7">Ferredoxin</fullName>
    </submittedName>
</protein>
<sequence length="79" mass="8313">MAQVKIEVNHNRCVGAQLCVYFLPGVFTLNANGQSTIIDAAKADAATIIQTAEQCPQCAITITDSSTGEVLFPPADLGF</sequence>
<keyword evidence="2" id="KW-0479">Metal-binding</keyword>